<dbReference type="InterPro" id="IPR036206">
    <property type="entry name" value="ThiamineP_synth_sf"/>
</dbReference>
<evidence type="ECO:0000256" key="2">
    <source>
        <dbReference type="ARBA" id="ARBA00005165"/>
    </source>
</evidence>
<dbReference type="EMBL" id="ANIN01000002">
    <property type="protein sequence ID" value="ELA08254.1"/>
    <property type="molecule type" value="Genomic_DNA"/>
</dbReference>
<proteinExistence type="inferred from homology"/>
<comment type="similarity">
    <text evidence="10 11">Belongs to the thiamine-phosphate synthase family.</text>
</comment>
<evidence type="ECO:0000259" key="13">
    <source>
        <dbReference type="Pfam" id="PF02581"/>
    </source>
</evidence>
<comment type="cofactor">
    <cofactor evidence="10">
        <name>Mg(2+)</name>
        <dbReference type="ChEBI" id="CHEBI:18420"/>
    </cofactor>
    <text evidence="10">Binds 1 Mg(2+) ion per subunit.</text>
</comment>
<dbReference type="EC" id="2.5.1.3" evidence="10"/>
<keyword evidence="5 10" id="KW-0460">Magnesium</keyword>
<feature type="binding site" evidence="10">
    <location>
        <begin position="138"/>
        <end position="140"/>
    </location>
    <ligand>
        <name>2-[(2R,5Z)-2-carboxy-4-methylthiazol-5(2H)-ylidene]ethyl phosphate</name>
        <dbReference type="ChEBI" id="CHEBI:62899"/>
    </ligand>
</feature>
<comment type="pathway">
    <text evidence="2 10 12">Cofactor biosynthesis; thiamine diphosphate biosynthesis; thiamine phosphate from 4-amino-2-methyl-5-diphosphomethylpyrimidine and 4-methyl-5-(2-phosphoethyl)-thiazole: step 1/1.</text>
</comment>
<keyword evidence="15" id="KW-1185">Reference proteome</keyword>
<evidence type="ECO:0000256" key="3">
    <source>
        <dbReference type="ARBA" id="ARBA00022679"/>
    </source>
</evidence>
<dbReference type="FunFam" id="3.20.20.70:FF:000096">
    <property type="entry name" value="Thiamine-phosphate synthase"/>
    <property type="match status" value="1"/>
</dbReference>
<dbReference type="InterPro" id="IPR013785">
    <property type="entry name" value="Aldolase_TIM"/>
</dbReference>
<evidence type="ECO:0000256" key="4">
    <source>
        <dbReference type="ARBA" id="ARBA00022723"/>
    </source>
</evidence>
<evidence type="ECO:0000256" key="5">
    <source>
        <dbReference type="ARBA" id="ARBA00022842"/>
    </source>
</evidence>
<evidence type="ECO:0000256" key="10">
    <source>
        <dbReference type="HAMAP-Rule" id="MF_00097"/>
    </source>
</evidence>
<gene>
    <name evidence="10" type="primary">thiE</name>
    <name evidence="14" type="ORF">MOMA_06821</name>
</gene>
<dbReference type="AlphaFoldDB" id="L2F5C2"/>
<dbReference type="Proteomes" id="UP000023795">
    <property type="component" value="Unassembled WGS sequence"/>
</dbReference>
<keyword evidence="6 10" id="KW-0784">Thiamine biosynthesis</keyword>
<dbReference type="PANTHER" id="PTHR20857">
    <property type="entry name" value="THIAMINE-PHOSPHATE PYROPHOSPHORYLASE"/>
    <property type="match status" value="1"/>
</dbReference>
<feature type="binding site" evidence="10">
    <location>
        <begin position="41"/>
        <end position="45"/>
    </location>
    <ligand>
        <name>4-amino-2-methyl-5-(diphosphooxymethyl)pyrimidine</name>
        <dbReference type="ChEBI" id="CHEBI:57841"/>
    </ligand>
</feature>
<dbReference type="InterPro" id="IPR034291">
    <property type="entry name" value="TMP_synthase"/>
</dbReference>
<feature type="domain" description="Thiamine phosphate synthase/TenI" evidence="13">
    <location>
        <begin position="10"/>
        <end position="197"/>
    </location>
</feature>
<dbReference type="GO" id="GO:0000287">
    <property type="term" value="F:magnesium ion binding"/>
    <property type="evidence" value="ECO:0007669"/>
    <property type="project" value="UniProtKB-UniRule"/>
</dbReference>
<dbReference type="STRING" id="1230338.MOMA_06821"/>
<comment type="catalytic activity">
    <reaction evidence="9 10 11">
        <text>2-[(2R,5Z)-2-carboxy-4-methylthiazol-5(2H)-ylidene]ethyl phosphate + 4-amino-2-methyl-5-(diphosphooxymethyl)pyrimidine + 2 H(+) = thiamine phosphate + CO2 + diphosphate</text>
        <dbReference type="Rhea" id="RHEA:47844"/>
        <dbReference type="ChEBI" id="CHEBI:15378"/>
        <dbReference type="ChEBI" id="CHEBI:16526"/>
        <dbReference type="ChEBI" id="CHEBI:33019"/>
        <dbReference type="ChEBI" id="CHEBI:37575"/>
        <dbReference type="ChEBI" id="CHEBI:57841"/>
        <dbReference type="ChEBI" id="CHEBI:62899"/>
        <dbReference type="EC" id="2.5.1.3"/>
    </reaction>
</comment>
<protein>
    <recommendedName>
        <fullName evidence="10">Thiamine-phosphate synthase</fullName>
        <shortName evidence="10">TP synthase</shortName>
        <shortName evidence="10">TPS</shortName>
        <ecNumber evidence="10">2.5.1.3</ecNumber>
    </recommendedName>
    <alternativeName>
        <fullName evidence="10">Thiamine-phosphate pyrophosphorylase</fullName>
        <shortName evidence="10">TMP pyrophosphorylase</shortName>
        <shortName evidence="10">TMP-PPase</shortName>
    </alternativeName>
</protein>
<sequence>MPILNTPYQLYLVTDTSCLPKHTTLIDAVEQAILGGVSMVQLREKTATTQSFYEQALAIKNLCQAKNIPLLINDRLDIALAVGADGVHLGQSDMPCHVARRILGADKIIGVSVKNASEAKQAKTQGANYLGVGAVFETTTKSLTKPLKMETLAQIVHEVDLPIVLIGGINETNLSMLQHQLKTHQISVAGVAMASAILAKSNPFATCQQLKQLLAL</sequence>
<keyword evidence="3 10" id="KW-0808">Transferase</keyword>
<feature type="binding site" evidence="10">
    <location>
        <position position="74"/>
    </location>
    <ligand>
        <name>Mg(2+)</name>
        <dbReference type="ChEBI" id="CHEBI:18420"/>
    </ligand>
</feature>
<comment type="caution">
    <text evidence="10">Lacks conserved residue(s) required for the propagation of feature annotation.</text>
</comment>
<comment type="catalytic activity">
    <reaction evidence="8 10 11">
        <text>2-(2-carboxy-4-methylthiazol-5-yl)ethyl phosphate + 4-amino-2-methyl-5-(diphosphooxymethyl)pyrimidine + 2 H(+) = thiamine phosphate + CO2 + diphosphate</text>
        <dbReference type="Rhea" id="RHEA:47848"/>
        <dbReference type="ChEBI" id="CHEBI:15378"/>
        <dbReference type="ChEBI" id="CHEBI:16526"/>
        <dbReference type="ChEBI" id="CHEBI:33019"/>
        <dbReference type="ChEBI" id="CHEBI:37575"/>
        <dbReference type="ChEBI" id="CHEBI:57841"/>
        <dbReference type="ChEBI" id="CHEBI:62890"/>
        <dbReference type="EC" id="2.5.1.3"/>
    </reaction>
</comment>
<evidence type="ECO:0000256" key="6">
    <source>
        <dbReference type="ARBA" id="ARBA00022977"/>
    </source>
</evidence>
<dbReference type="SUPFAM" id="SSF51391">
    <property type="entry name" value="Thiamin phosphate synthase"/>
    <property type="match status" value="1"/>
</dbReference>
<dbReference type="RefSeq" id="WP_009501805.1">
    <property type="nucleotide sequence ID" value="NZ_ANIN01000002.1"/>
</dbReference>
<evidence type="ECO:0000256" key="12">
    <source>
        <dbReference type="RuleBase" id="RU004253"/>
    </source>
</evidence>
<evidence type="ECO:0000256" key="8">
    <source>
        <dbReference type="ARBA" id="ARBA00047851"/>
    </source>
</evidence>
<dbReference type="OrthoDB" id="9789949at2"/>
<dbReference type="GO" id="GO:0009229">
    <property type="term" value="P:thiamine diphosphate biosynthetic process"/>
    <property type="evidence" value="ECO:0007669"/>
    <property type="project" value="UniProtKB-UniRule"/>
</dbReference>
<accession>L2F5C2</accession>
<comment type="function">
    <text evidence="1 10">Condenses 4-methyl-5-(beta-hydroxyethyl)thiazole monophosphate (THZ-P) and 2-methyl-4-amino-5-hydroxymethyl pyrimidine pyrophosphate (HMP-PP) to form thiamine monophosphate (TMP).</text>
</comment>
<feature type="binding site" evidence="10">
    <location>
        <position position="73"/>
    </location>
    <ligand>
        <name>4-amino-2-methyl-5-(diphosphooxymethyl)pyrimidine</name>
        <dbReference type="ChEBI" id="CHEBI:57841"/>
    </ligand>
</feature>
<dbReference type="GO" id="GO:0009228">
    <property type="term" value="P:thiamine biosynthetic process"/>
    <property type="evidence" value="ECO:0007669"/>
    <property type="project" value="UniProtKB-KW"/>
</dbReference>
<evidence type="ECO:0000256" key="11">
    <source>
        <dbReference type="RuleBase" id="RU003826"/>
    </source>
</evidence>
<dbReference type="CDD" id="cd00564">
    <property type="entry name" value="TMP_TenI"/>
    <property type="match status" value="1"/>
</dbReference>
<comment type="catalytic activity">
    <reaction evidence="7 10 11">
        <text>4-methyl-5-(2-phosphooxyethyl)-thiazole + 4-amino-2-methyl-5-(diphosphooxymethyl)pyrimidine + H(+) = thiamine phosphate + diphosphate</text>
        <dbReference type="Rhea" id="RHEA:22328"/>
        <dbReference type="ChEBI" id="CHEBI:15378"/>
        <dbReference type="ChEBI" id="CHEBI:33019"/>
        <dbReference type="ChEBI" id="CHEBI:37575"/>
        <dbReference type="ChEBI" id="CHEBI:57841"/>
        <dbReference type="ChEBI" id="CHEBI:58296"/>
        <dbReference type="EC" id="2.5.1.3"/>
    </reaction>
</comment>
<evidence type="ECO:0000313" key="14">
    <source>
        <dbReference type="EMBL" id="ELA08254.1"/>
    </source>
</evidence>
<dbReference type="HAMAP" id="MF_00097">
    <property type="entry name" value="TMP_synthase"/>
    <property type="match status" value="1"/>
</dbReference>
<evidence type="ECO:0000256" key="1">
    <source>
        <dbReference type="ARBA" id="ARBA00003814"/>
    </source>
</evidence>
<evidence type="ECO:0000256" key="7">
    <source>
        <dbReference type="ARBA" id="ARBA00047334"/>
    </source>
</evidence>
<feature type="binding site" evidence="10">
    <location>
        <position position="168"/>
    </location>
    <ligand>
        <name>2-[(2R,5Z)-2-carboxy-4-methylthiazol-5(2H)-ylidene]ethyl phosphate</name>
        <dbReference type="ChEBI" id="CHEBI:62899"/>
    </ligand>
</feature>
<dbReference type="Gene3D" id="3.20.20.70">
    <property type="entry name" value="Aldolase class I"/>
    <property type="match status" value="1"/>
</dbReference>
<evidence type="ECO:0000256" key="9">
    <source>
        <dbReference type="ARBA" id="ARBA00047883"/>
    </source>
</evidence>
<dbReference type="Pfam" id="PF02581">
    <property type="entry name" value="TMP-TENI"/>
    <property type="match status" value="1"/>
</dbReference>
<feature type="binding site" evidence="10">
    <location>
        <position position="112"/>
    </location>
    <ligand>
        <name>4-amino-2-methyl-5-(diphosphooxymethyl)pyrimidine</name>
        <dbReference type="ChEBI" id="CHEBI:57841"/>
    </ligand>
</feature>
<feature type="binding site" evidence="10">
    <location>
        <position position="93"/>
    </location>
    <ligand>
        <name>Mg(2+)</name>
        <dbReference type="ChEBI" id="CHEBI:18420"/>
    </ligand>
</feature>
<comment type="caution">
    <text evidence="14">The sequence shown here is derived from an EMBL/GenBank/DDBJ whole genome shotgun (WGS) entry which is preliminary data.</text>
</comment>
<dbReference type="GO" id="GO:0004789">
    <property type="term" value="F:thiamine-phosphate diphosphorylase activity"/>
    <property type="evidence" value="ECO:0007669"/>
    <property type="project" value="UniProtKB-UniRule"/>
</dbReference>
<evidence type="ECO:0000313" key="15">
    <source>
        <dbReference type="Proteomes" id="UP000023795"/>
    </source>
</evidence>
<dbReference type="NCBIfam" id="TIGR00693">
    <property type="entry name" value="thiE"/>
    <property type="match status" value="1"/>
</dbReference>
<organism evidence="14 15">
    <name type="scientific">Moraxella macacae 0408225</name>
    <dbReference type="NCBI Taxonomy" id="1230338"/>
    <lineage>
        <taxon>Bacteria</taxon>
        <taxon>Pseudomonadati</taxon>
        <taxon>Pseudomonadota</taxon>
        <taxon>Gammaproteobacteria</taxon>
        <taxon>Moraxellales</taxon>
        <taxon>Moraxellaceae</taxon>
        <taxon>Moraxella</taxon>
    </lineage>
</organism>
<dbReference type="GO" id="GO:0005737">
    <property type="term" value="C:cytoplasm"/>
    <property type="evidence" value="ECO:0007669"/>
    <property type="project" value="TreeGrafter"/>
</dbReference>
<dbReference type="UniPathway" id="UPA00060">
    <property type="reaction ID" value="UER00141"/>
</dbReference>
<dbReference type="InterPro" id="IPR022998">
    <property type="entry name" value="ThiamineP_synth_TenI"/>
</dbReference>
<feature type="binding site" evidence="10">
    <location>
        <position position="141"/>
    </location>
    <ligand>
        <name>4-amino-2-methyl-5-(diphosphooxymethyl)pyrimidine</name>
        <dbReference type="ChEBI" id="CHEBI:57841"/>
    </ligand>
</feature>
<keyword evidence="4 10" id="KW-0479">Metal-binding</keyword>
<name>L2F5C2_9GAMM</name>
<dbReference type="PANTHER" id="PTHR20857:SF23">
    <property type="entry name" value="THIAMINE BIOSYNTHETIC BIFUNCTIONAL ENZYME"/>
    <property type="match status" value="1"/>
</dbReference>
<reference evidence="14 15" key="1">
    <citation type="journal article" date="2013" name="Genome Announc.">
        <title>Genome Sequence of Moraxella macacae 0408225, a Novel Bacterial Species Isolated from a Cynomolgus Macaque with Epistaxis.</title>
        <authorList>
            <person name="Ladner J.T."/>
            <person name="Whitehouse C.A."/>
            <person name="Koroleva G.I."/>
            <person name="Palacios G.F."/>
        </authorList>
    </citation>
    <scope>NUCLEOTIDE SEQUENCE [LARGE SCALE GENOMIC DNA]</scope>
    <source>
        <strain evidence="14 15">0408225</strain>
    </source>
</reference>
<dbReference type="eggNOG" id="COG0352">
    <property type="taxonomic scope" value="Bacteria"/>
</dbReference>
<dbReference type="PATRIC" id="fig|1230338.3.peg.1456"/>